<dbReference type="CDD" id="cd06550">
    <property type="entry name" value="TM_ABC_iron-siderophores_like"/>
    <property type="match status" value="1"/>
</dbReference>
<feature type="transmembrane region" description="Helical" evidence="7">
    <location>
        <begin position="91"/>
        <end position="112"/>
    </location>
</feature>
<feature type="transmembrane region" description="Helical" evidence="7">
    <location>
        <begin position="245"/>
        <end position="262"/>
    </location>
</feature>
<reference evidence="8 9" key="1">
    <citation type="journal article" date="2010" name="Stand. Genomic Sci.">
        <title>Complete genome sequence of Denitrovibrio acetiphilus type strain (N2460).</title>
        <authorList>
            <person name="Kiss H."/>
            <person name="Lang E."/>
            <person name="Lapidus A."/>
            <person name="Copeland A."/>
            <person name="Nolan M."/>
            <person name="Glavina Del Rio T."/>
            <person name="Chen F."/>
            <person name="Lucas S."/>
            <person name="Tice H."/>
            <person name="Cheng J.F."/>
            <person name="Han C."/>
            <person name="Goodwin L."/>
            <person name="Pitluck S."/>
            <person name="Liolios K."/>
            <person name="Pati A."/>
            <person name="Ivanova N."/>
            <person name="Mavromatis K."/>
            <person name="Chen A."/>
            <person name="Palaniappan K."/>
            <person name="Land M."/>
            <person name="Hauser L."/>
            <person name="Chang Y.J."/>
            <person name="Jeffries C.D."/>
            <person name="Detter J.C."/>
            <person name="Brettin T."/>
            <person name="Spring S."/>
            <person name="Rohde M."/>
            <person name="Goker M."/>
            <person name="Woyke T."/>
            <person name="Bristow J."/>
            <person name="Eisen J.A."/>
            <person name="Markowitz V."/>
            <person name="Hugenholtz P."/>
            <person name="Kyrpides N.C."/>
            <person name="Klenk H.P."/>
        </authorList>
    </citation>
    <scope>NUCLEOTIDE SEQUENCE [LARGE SCALE GENOMIC DNA]</scope>
    <source>
        <strain evidence="9">DSM 12809 / NBRC 114555 / N2460</strain>
    </source>
</reference>
<dbReference type="InterPro" id="IPR037294">
    <property type="entry name" value="ABC_BtuC-like"/>
</dbReference>
<keyword evidence="9" id="KW-1185">Reference proteome</keyword>
<evidence type="ECO:0000313" key="8">
    <source>
        <dbReference type="EMBL" id="ADD69724.1"/>
    </source>
</evidence>
<comment type="subcellular location">
    <subcellularLocation>
        <location evidence="6">Cell membrane</location>
        <topology evidence="6">Multi-pass membrane protein</topology>
    </subcellularLocation>
    <subcellularLocation>
        <location evidence="1">Membrane</location>
        <topology evidence="1">Multi-pass membrane protein</topology>
    </subcellularLocation>
</comment>
<comment type="similarity">
    <text evidence="2 6">Belongs to the ABC-3 integral membrane protein family.</text>
</comment>
<dbReference type="GO" id="GO:0010043">
    <property type="term" value="P:response to zinc ion"/>
    <property type="evidence" value="ECO:0007669"/>
    <property type="project" value="TreeGrafter"/>
</dbReference>
<protein>
    <submittedName>
        <fullName evidence="8">ABC-3 protein</fullName>
    </submittedName>
</protein>
<dbReference type="GO" id="GO:0043190">
    <property type="term" value="C:ATP-binding cassette (ABC) transporter complex"/>
    <property type="evidence" value="ECO:0007669"/>
    <property type="project" value="InterPro"/>
</dbReference>
<feature type="transmembrane region" description="Helical" evidence="7">
    <location>
        <begin position="218"/>
        <end position="238"/>
    </location>
</feature>
<accession>D4H720</accession>
<dbReference type="Pfam" id="PF00950">
    <property type="entry name" value="ABC-3"/>
    <property type="match status" value="1"/>
</dbReference>
<organism evidence="8 9">
    <name type="scientific">Denitrovibrio acetiphilus (strain DSM 12809 / NBRC 114555 / N2460)</name>
    <dbReference type="NCBI Taxonomy" id="522772"/>
    <lineage>
        <taxon>Bacteria</taxon>
        <taxon>Pseudomonadati</taxon>
        <taxon>Deferribacterota</taxon>
        <taxon>Deferribacteres</taxon>
        <taxon>Deferribacterales</taxon>
        <taxon>Geovibrionaceae</taxon>
        <taxon>Denitrovibrio</taxon>
    </lineage>
</organism>
<feature type="transmembrane region" description="Helical" evidence="7">
    <location>
        <begin position="132"/>
        <end position="151"/>
    </location>
</feature>
<evidence type="ECO:0000256" key="3">
    <source>
        <dbReference type="ARBA" id="ARBA00022692"/>
    </source>
</evidence>
<keyword evidence="3 6" id="KW-0812">Transmembrane</keyword>
<dbReference type="STRING" id="522772.Dacet_2974"/>
<dbReference type="PANTHER" id="PTHR30477:SF18">
    <property type="entry name" value="METAL TRANSPORT SYSTEM MEMBRANE PROTEIN CT_417-RELATED"/>
    <property type="match status" value="1"/>
</dbReference>
<dbReference type="InParanoid" id="D4H720"/>
<evidence type="ECO:0000256" key="6">
    <source>
        <dbReference type="RuleBase" id="RU003943"/>
    </source>
</evidence>
<gene>
    <name evidence="8" type="ordered locus">Dacet_2974</name>
</gene>
<dbReference type="PaxDb" id="522772-Dacet_2974"/>
<dbReference type="eggNOG" id="COG1108">
    <property type="taxonomic scope" value="Bacteria"/>
</dbReference>
<dbReference type="InterPro" id="IPR001626">
    <property type="entry name" value="ABC_TroCD"/>
</dbReference>
<name>D4H720_DENA2</name>
<feature type="transmembrane region" description="Helical" evidence="7">
    <location>
        <begin position="172"/>
        <end position="198"/>
    </location>
</feature>
<dbReference type="SUPFAM" id="SSF81345">
    <property type="entry name" value="ABC transporter involved in vitamin B12 uptake, BtuC"/>
    <property type="match status" value="1"/>
</dbReference>
<dbReference type="Proteomes" id="UP000002012">
    <property type="component" value="Chromosome"/>
</dbReference>
<dbReference type="Gene3D" id="1.10.3470.10">
    <property type="entry name" value="ABC transporter involved in vitamin B12 uptake, BtuC"/>
    <property type="match status" value="1"/>
</dbReference>
<evidence type="ECO:0000256" key="2">
    <source>
        <dbReference type="ARBA" id="ARBA00008034"/>
    </source>
</evidence>
<feature type="transmembrane region" description="Helical" evidence="7">
    <location>
        <begin position="12"/>
        <end position="33"/>
    </location>
</feature>
<evidence type="ECO:0000256" key="4">
    <source>
        <dbReference type="ARBA" id="ARBA00022989"/>
    </source>
</evidence>
<dbReference type="OrthoDB" id="9798540at2"/>
<proteinExistence type="inferred from homology"/>
<dbReference type="KEGG" id="dap:Dacet_2974"/>
<evidence type="ECO:0000313" key="9">
    <source>
        <dbReference type="Proteomes" id="UP000002012"/>
    </source>
</evidence>
<dbReference type="GO" id="GO:0055085">
    <property type="term" value="P:transmembrane transport"/>
    <property type="evidence" value="ECO:0007669"/>
    <property type="project" value="InterPro"/>
</dbReference>
<evidence type="ECO:0000256" key="7">
    <source>
        <dbReference type="SAM" id="Phobius"/>
    </source>
</evidence>
<evidence type="ECO:0000256" key="1">
    <source>
        <dbReference type="ARBA" id="ARBA00004141"/>
    </source>
</evidence>
<keyword evidence="4 7" id="KW-1133">Transmembrane helix</keyword>
<dbReference type="PANTHER" id="PTHR30477">
    <property type="entry name" value="ABC-TRANSPORTER METAL-BINDING PROTEIN"/>
    <property type="match status" value="1"/>
</dbReference>
<dbReference type="AlphaFoldDB" id="D4H720"/>
<keyword evidence="5 7" id="KW-0472">Membrane</keyword>
<dbReference type="HOGENOM" id="CLU_028808_3_0_0"/>
<dbReference type="RefSeq" id="WP_013012209.1">
    <property type="nucleotide sequence ID" value="NC_013943.1"/>
</dbReference>
<keyword evidence="6" id="KW-0813">Transport</keyword>
<dbReference type="EMBL" id="CP001968">
    <property type="protein sequence ID" value="ADD69724.1"/>
    <property type="molecule type" value="Genomic_DNA"/>
</dbReference>
<feature type="transmembrane region" description="Helical" evidence="7">
    <location>
        <begin position="53"/>
        <end position="79"/>
    </location>
</feature>
<sequence>MMDILSYGFMQNAVMASVLASVACGVIGSLVVVNRIVFISGGIAHTAYGGIGLAFFLGISPLLGAGIFAVASAVVMALITMHAKHRADTVIGAMWAFGMAVGIILLDLTPGYNVDLMSYLFGSILSVPKADLLYMAVLDCVILVYVISFYRQIHAVSFDSEFASSMGVRSELIYISMLIMSALAVVLLIRVVGLILIISMLTIPPYMAERRSSSLKGMMVYSTVYSLIFSLAGLLLSYTFNLTSGASIISVSAVCFFASVLYDKIKTYK</sequence>
<evidence type="ECO:0000256" key="5">
    <source>
        <dbReference type="ARBA" id="ARBA00023136"/>
    </source>
</evidence>